<proteinExistence type="predicted"/>
<evidence type="ECO:0008006" key="3">
    <source>
        <dbReference type="Google" id="ProtNLM"/>
    </source>
</evidence>
<sequence>MHGMGETVTAERYRAFGEMEARGHSPSYERLCVGVAADAELLAVIDTLPPAKRQPNLLLGAVRFLGGPAQDYGEFRAWTLEHWARVSSEMLARRTQTNEPGRCATLLPLLARLPQPLALIEVGASAGLCLYPDRYRYRYDDGPVLGALGPVTLTCRTSGPVPIPERLPSVVWRAGIDLHPLDVTDADHLRWLEALVWPEQHDRLVRLRAAARIARAEPPRLVQGDLNATVADLAGQAPPDATLVVFHSAVLPYVPQPERDRFAETMRALPARWISNEAPIVLPDVAARLTRAPSADGSAFVLALDEEPVAYTGPHGQFLDWLS</sequence>
<evidence type="ECO:0000313" key="2">
    <source>
        <dbReference type="Proteomes" id="UP000198683"/>
    </source>
</evidence>
<dbReference type="Proteomes" id="UP000198683">
    <property type="component" value="Unassembled WGS sequence"/>
</dbReference>
<gene>
    <name evidence="1" type="ORF">SAMN05421874_102334</name>
</gene>
<dbReference type="AlphaFoldDB" id="A0A1G8UZK8"/>
<dbReference type="EMBL" id="FNFB01000002">
    <property type="protein sequence ID" value="SDJ59159.1"/>
    <property type="molecule type" value="Genomic_DNA"/>
</dbReference>
<organism evidence="1 2">
    <name type="scientific">Nonomuraea maritima</name>
    <dbReference type="NCBI Taxonomy" id="683260"/>
    <lineage>
        <taxon>Bacteria</taxon>
        <taxon>Bacillati</taxon>
        <taxon>Actinomycetota</taxon>
        <taxon>Actinomycetes</taxon>
        <taxon>Streptosporangiales</taxon>
        <taxon>Streptosporangiaceae</taxon>
        <taxon>Nonomuraea</taxon>
    </lineage>
</organism>
<accession>A0A1G8UZK8</accession>
<dbReference type="InterPro" id="IPR011200">
    <property type="entry name" value="UCP012608"/>
</dbReference>
<name>A0A1G8UZK8_9ACTN</name>
<protein>
    <recommendedName>
        <fullName evidence="3">DUF2332 domain-containing protein</fullName>
    </recommendedName>
</protein>
<evidence type="ECO:0000313" key="1">
    <source>
        <dbReference type="EMBL" id="SDJ59159.1"/>
    </source>
</evidence>
<reference evidence="1 2" key="1">
    <citation type="submission" date="2016-10" db="EMBL/GenBank/DDBJ databases">
        <authorList>
            <person name="de Groot N.N."/>
        </authorList>
    </citation>
    <scope>NUCLEOTIDE SEQUENCE [LARGE SCALE GENOMIC DNA]</scope>
    <source>
        <strain evidence="1 2">CGMCC 4.5681</strain>
    </source>
</reference>
<dbReference type="Pfam" id="PF10094">
    <property type="entry name" value="DUF2332"/>
    <property type="match status" value="1"/>
</dbReference>
<keyword evidence="2" id="KW-1185">Reference proteome</keyword>